<gene>
    <name evidence="1" type="ORF">S06H3_64589</name>
</gene>
<protein>
    <submittedName>
        <fullName evidence="1">Uncharacterized protein</fullName>
    </submittedName>
</protein>
<proteinExistence type="predicted"/>
<sequence>KKINKTSLIFFINFSWYNHYSDYIYYMAKVKG</sequence>
<comment type="caution">
    <text evidence="1">The sequence shown here is derived from an EMBL/GenBank/DDBJ whole genome shotgun (WGS) entry which is preliminary data.</text>
</comment>
<evidence type="ECO:0000313" key="1">
    <source>
        <dbReference type="EMBL" id="GAI54647.1"/>
    </source>
</evidence>
<name>X1PEC2_9ZZZZ</name>
<feature type="non-terminal residue" evidence="1">
    <location>
        <position position="1"/>
    </location>
</feature>
<accession>X1PEC2</accession>
<dbReference type="EMBL" id="BARV01043192">
    <property type="protein sequence ID" value="GAI54647.1"/>
    <property type="molecule type" value="Genomic_DNA"/>
</dbReference>
<dbReference type="AlphaFoldDB" id="X1PEC2"/>
<organism evidence="1">
    <name type="scientific">marine sediment metagenome</name>
    <dbReference type="NCBI Taxonomy" id="412755"/>
    <lineage>
        <taxon>unclassified sequences</taxon>
        <taxon>metagenomes</taxon>
        <taxon>ecological metagenomes</taxon>
    </lineage>
</organism>
<reference evidence="1" key="1">
    <citation type="journal article" date="2014" name="Front. Microbiol.">
        <title>High frequency of phylogenetically diverse reductive dehalogenase-homologous genes in deep subseafloor sedimentary metagenomes.</title>
        <authorList>
            <person name="Kawai M."/>
            <person name="Futagami T."/>
            <person name="Toyoda A."/>
            <person name="Takaki Y."/>
            <person name="Nishi S."/>
            <person name="Hori S."/>
            <person name="Arai W."/>
            <person name="Tsubouchi T."/>
            <person name="Morono Y."/>
            <person name="Uchiyama I."/>
            <person name="Ito T."/>
            <person name="Fujiyama A."/>
            <person name="Inagaki F."/>
            <person name="Takami H."/>
        </authorList>
    </citation>
    <scope>NUCLEOTIDE SEQUENCE</scope>
    <source>
        <strain evidence="1">Expedition CK06-06</strain>
    </source>
</reference>